<keyword evidence="2" id="KW-1185">Reference proteome</keyword>
<evidence type="ECO:0008006" key="3">
    <source>
        <dbReference type="Google" id="ProtNLM"/>
    </source>
</evidence>
<proteinExistence type="predicted"/>
<reference evidence="1 2" key="1">
    <citation type="submission" date="2019-05" db="EMBL/GenBank/DDBJ databases">
        <title>Verrucobacter flavum gen. nov., sp. nov. a new member of the family Verrucomicrobiaceae.</title>
        <authorList>
            <person name="Szuroczki S."/>
            <person name="Abbaszade G."/>
            <person name="Szabo A."/>
            <person name="Felfoldi T."/>
            <person name="Schumann P."/>
            <person name="Boka K."/>
            <person name="Keki Z."/>
            <person name="Toumi M."/>
            <person name="Toth E."/>
        </authorList>
    </citation>
    <scope>NUCLEOTIDE SEQUENCE [LARGE SCALE GENOMIC DNA]</scope>
    <source>
        <strain evidence="1 2">MG-N-17</strain>
    </source>
</reference>
<organism evidence="1 2">
    <name type="scientific">Phragmitibacter flavus</name>
    <dbReference type="NCBI Taxonomy" id="2576071"/>
    <lineage>
        <taxon>Bacteria</taxon>
        <taxon>Pseudomonadati</taxon>
        <taxon>Verrucomicrobiota</taxon>
        <taxon>Verrucomicrobiia</taxon>
        <taxon>Verrucomicrobiales</taxon>
        <taxon>Verrucomicrobiaceae</taxon>
        <taxon>Phragmitibacter</taxon>
    </lineage>
</organism>
<name>A0A5R8KBT1_9BACT</name>
<dbReference type="EMBL" id="VAUV01000011">
    <property type="protein sequence ID" value="TLD69764.1"/>
    <property type="molecule type" value="Genomic_DNA"/>
</dbReference>
<dbReference type="Pfam" id="PF09720">
    <property type="entry name" value="Unstab_antitox"/>
    <property type="match status" value="1"/>
</dbReference>
<gene>
    <name evidence="1" type="ORF">FEM03_15680</name>
</gene>
<evidence type="ECO:0000313" key="1">
    <source>
        <dbReference type="EMBL" id="TLD69764.1"/>
    </source>
</evidence>
<dbReference type="InterPro" id="IPR013406">
    <property type="entry name" value="CHP02574_addiction_mod"/>
</dbReference>
<dbReference type="Proteomes" id="UP000306196">
    <property type="component" value="Unassembled WGS sequence"/>
</dbReference>
<dbReference type="AlphaFoldDB" id="A0A5R8KBT1"/>
<dbReference type="OrthoDB" id="200227at2"/>
<accession>A0A5R8KBT1</accession>
<protein>
    <recommendedName>
        <fullName evidence="3">Addiction module protein</fullName>
    </recommendedName>
</protein>
<sequence>MDLRRGKRAKGDNATRMNWHGRSTELRWKTMSVAEVSKLPLREKLQIMEAIWQDLRERADEVDVPLEQRRLLDARRERVTAGNSRLLDWDEAKLMIGKK</sequence>
<evidence type="ECO:0000313" key="2">
    <source>
        <dbReference type="Proteomes" id="UP000306196"/>
    </source>
</evidence>
<comment type="caution">
    <text evidence="1">The sequence shown here is derived from an EMBL/GenBank/DDBJ whole genome shotgun (WGS) entry which is preliminary data.</text>
</comment>